<sequence length="221" mass="25443">MPSKHEQPGWRDVFNARLLNDAQYDGPHDIPWINTTTQLPNRLIAYSEAKRTNDTDQWVCFYQEDHKFLHDVWEEPDIALRTLKRFKGVITPDFSMYRDMPLVQQEFAIFMGHAAGHYWHEHGIPVIPNVRWGDERTYEIACNGVPRCSTISIGALGCLKDRTNRQIFVDGLAYVMDTLSPKTLVVYGSTPEQIFAPYTNAGVNVLRFPSQIELAHHKEVV</sequence>
<dbReference type="Proteomes" id="UP000233783">
    <property type="component" value="Unassembled WGS sequence"/>
</dbReference>
<protein>
    <recommendedName>
        <fullName evidence="3">DUF4417 domain-containing protein</fullName>
    </recommendedName>
</protein>
<dbReference type="Pfam" id="PF14386">
    <property type="entry name" value="DUF4417"/>
    <property type="match status" value="1"/>
</dbReference>
<comment type="caution">
    <text evidence="1">The sequence shown here is derived from an EMBL/GenBank/DDBJ whole genome shotgun (WGS) entry which is preliminary data.</text>
</comment>
<dbReference type="EMBL" id="PCHB01000007">
    <property type="protein sequence ID" value="PKU97411.1"/>
    <property type="molecule type" value="Genomic_DNA"/>
</dbReference>
<dbReference type="InterPro" id="IPR025530">
    <property type="entry name" value="DUF4417"/>
</dbReference>
<evidence type="ECO:0008006" key="3">
    <source>
        <dbReference type="Google" id="ProtNLM"/>
    </source>
</evidence>
<evidence type="ECO:0000313" key="2">
    <source>
        <dbReference type="Proteomes" id="UP000233783"/>
    </source>
</evidence>
<reference evidence="1 2" key="1">
    <citation type="submission" date="2017-10" db="EMBL/GenBank/DDBJ databases">
        <title>Bifidobacterium genomics.</title>
        <authorList>
            <person name="Lugli G.A."/>
            <person name="Milani C."/>
            <person name="Mancabelli L."/>
        </authorList>
    </citation>
    <scope>NUCLEOTIDE SEQUENCE [LARGE SCALE GENOMIC DNA]</scope>
    <source>
        <strain evidence="1 2">1744B</strain>
    </source>
</reference>
<accession>A0A2N3QXH3</accession>
<name>A0A2N3QXH3_9BIFI</name>
<organism evidence="1 2">
    <name type="scientific">Bifidobacterium pseudolongum subsp. globosum</name>
    <dbReference type="NCBI Taxonomy" id="1690"/>
    <lineage>
        <taxon>Bacteria</taxon>
        <taxon>Bacillati</taxon>
        <taxon>Actinomycetota</taxon>
        <taxon>Actinomycetes</taxon>
        <taxon>Bifidobacteriales</taxon>
        <taxon>Bifidobacteriaceae</taxon>
        <taxon>Bifidobacterium</taxon>
    </lineage>
</organism>
<proteinExistence type="predicted"/>
<gene>
    <name evidence="1" type="ORF">CQR56_0878</name>
</gene>
<dbReference type="RefSeq" id="WP_165361743.1">
    <property type="nucleotide sequence ID" value="NZ_PCHB01000007.1"/>
</dbReference>
<dbReference type="AlphaFoldDB" id="A0A2N3QXH3"/>
<evidence type="ECO:0000313" key="1">
    <source>
        <dbReference type="EMBL" id="PKU97411.1"/>
    </source>
</evidence>